<accession>A0A1N7CWW0</accession>
<keyword evidence="1" id="KW-0812">Transmembrane</keyword>
<reference evidence="3 4" key="1">
    <citation type="submission" date="2017-01" db="EMBL/GenBank/DDBJ databases">
        <authorList>
            <person name="Mah S.A."/>
            <person name="Swanson W.J."/>
            <person name="Moy G.W."/>
            <person name="Vacquier V.D."/>
        </authorList>
    </citation>
    <scope>NUCLEOTIDE SEQUENCE [LARGE SCALE GENOMIC DNA]</scope>
    <source>
        <strain evidence="3 4">CPCC 203464</strain>
    </source>
</reference>
<keyword evidence="1" id="KW-0472">Membrane</keyword>
<sequence>MTRRRLTIAVAVLVAAMASVGTVLAWMAGVSTAHYPEVSDGDTRIAGAYTITTHDGSWMALATLAAVITVVAVFIAAQAVWPRRPLRRWSDPVDSPGSSAP</sequence>
<keyword evidence="4" id="KW-1185">Reference proteome</keyword>
<feature type="transmembrane region" description="Helical" evidence="1">
    <location>
        <begin position="58"/>
        <end position="81"/>
    </location>
</feature>
<keyword evidence="2" id="KW-0732">Signal</keyword>
<name>A0A1N7CWW0_9NOCA</name>
<dbReference type="RefSeq" id="WP_076476001.1">
    <property type="nucleotide sequence ID" value="NZ_FTNT01000001.1"/>
</dbReference>
<evidence type="ECO:0008006" key="5">
    <source>
        <dbReference type="Google" id="ProtNLM"/>
    </source>
</evidence>
<gene>
    <name evidence="3" type="ORF">SAMN05445060_0415</name>
</gene>
<dbReference type="AlphaFoldDB" id="A0A1N7CWW0"/>
<evidence type="ECO:0000313" key="3">
    <source>
        <dbReference type="EMBL" id="SIR68030.1"/>
    </source>
</evidence>
<organism evidence="3 4">
    <name type="scientific">Williamsia sterculiae</name>
    <dbReference type="NCBI Taxonomy" id="1344003"/>
    <lineage>
        <taxon>Bacteria</taxon>
        <taxon>Bacillati</taxon>
        <taxon>Actinomycetota</taxon>
        <taxon>Actinomycetes</taxon>
        <taxon>Mycobacteriales</taxon>
        <taxon>Nocardiaceae</taxon>
        <taxon>Williamsia</taxon>
    </lineage>
</organism>
<evidence type="ECO:0000256" key="2">
    <source>
        <dbReference type="SAM" id="SignalP"/>
    </source>
</evidence>
<evidence type="ECO:0000313" key="4">
    <source>
        <dbReference type="Proteomes" id="UP000186218"/>
    </source>
</evidence>
<dbReference type="STRING" id="1344003.SAMN05445060_0415"/>
<protein>
    <recommendedName>
        <fullName evidence="5">Tryptophan-associated transmembrane protein (Trp_oprn_chp)</fullName>
    </recommendedName>
</protein>
<evidence type="ECO:0000256" key="1">
    <source>
        <dbReference type="SAM" id="Phobius"/>
    </source>
</evidence>
<dbReference type="EMBL" id="FTNT01000001">
    <property type="protein sequence ID" value="SIR68030.1"/>
    <property type="molecule type" value="Genomic_DNA"/>
</dbReference>
<proteinExistence type="predicted"/>
<feature type="chain" id="PRO_5012749225" description="Tryptophan-associated transmembrane protein (Trp_oprn_chp)" evidence="2">
    <location>
        <begin position="26"/>
        <end position="101"/>
    </location>
</feature>
<dbReference type="Proteomes" id="UP000186218">
    <property type="component" value="Unassembled WGS sequence"/>
</dbReference>
<keyword evidence="1" id="KW-1133">Transmembrane helix</keyword>
<feature type="signal peptide" evidence="2">
    <location>
        <begin position="1"/>
        <end position="25"/>
    </location>
</feature>